<name>A0A411WNU9_9GAMM</name>
<evidence type="ECO:0000256" key="2">
    <source>
        <dbReference type="ARBA" id="ARBA00022840"/>
    </source>
</evidence>
<evidence type="ECO:0000313" key="4">
    <source>
        <dbReference type="EMBL" id="QBH97820.1"/>
    </source>
</evidence>
<dbReference type="KEGG" id="prag:EKN56_16270"/>
<evidence type="ECO:0000256" key="1">
    <source>
        <dbReference type="ARBA" id="ARBA00022741"/>
    </source>
</evidence>
<dbReference type="Gene3D" id="3.40.50.300">
    <property type="entry name" value="P-loop containing nucleotide triphosphate hydrolases"/>
    <property type="match status" value="1"/>
</dbReference>
<dbReference type="RefSeq" id="WP_130592750.1">
    <property type="nucleotide sequence ID" value="NZ_CP034752.1"/>
</dbReference>
<dbReference type="AlphaFoldDB" id="A0A411WNU9"/>
<dbReference type="Proteomes" id="UP000293154">
    <property type="component" value="Chromosome"/>
</dbReference>
<dbReference type="SMART" id="SM00382">
    <property type="entry name" value="AAA"/>
    <property type="match status" value="1"/>
</dbReference>
<sequence>MSGLAISVQNMNKYFGDRHVVKDLSLEINTGRICGFLGPNGSGKTTSIRMMCGLLTPDSGTGHCLGFDLYREKETIKRHVGYMTQHFSLWENLTVQENLRFIARLQTIPRREKKVEEILQQMGLQDYRHQLAKRLSGGWKQRLALSASLLHNPKLLLLDEPTAGVDPNARQEFWQILHQLADSGVTILVSTHYMDEAERCHQIAYIAYGNLLVQGSVDEVIKQQRLITWAVRGEKLSHLEQQLIQLPGVEHTTLLGNVLHVTGSDPSQLDQSLAPFHQDYLLAQVDTGLEDIFARLIKQHQQSTVVRN</sequence>
<dbReference type="PROSITE" id="PS00211">
    <property type="entry name" value="ABC_TRANSPORTER_1"/>
    <property type="match status" value="1"/>
</dbReference>
<evidence type="ECO:0000259" key="3">
    <source>
        <dbReference type="PROSITE" id="PS50893"/>
    </source>
</evidence>
<evidence type="ECO:0000313" key="5">
    <source>
        <dbReference type="Proteomes" id="UP000293154"/>
    </source>
</evidence>
<keyword evidence="5" id="KW-1185">Reference proteome</keyword>
<dbReference type="GO" id="GO:0005524">
    <property type="term" value="F:ATP binding"/>
    <property type="evidence" value="ECO:0007669"/>
    <property type="project" value="UniProtKB-KW"/>
</dbReference>
<keyword evidence="2 4" id="KW-0067">ATP-binding</keyword>
<accession>A0A411WNU9</accession>
<feature type="domain" description="ABC transporter" evidence="3">
    <location>
        <begin position="6"/>
        <end position="233"/>
    </location>
</feature>
<dbReference type="SUPFAM" id="SSF52540">
    <property type="entry name" value="P-loop containing nucleoside triphosphate hydrolases"/>
    <property type="match status" value="1"/>
</dbReference>
<dbReference type="InterPro" id="IPR027417">
    <property type="entry name" value="P-loop_NTPase"/>
</dbReference>
<reference evidence="4 5" key="1">
    <citation type="submission" date="2019-03" db="EMBL/GenBank/DDBJ databases">
        <title>Pragia sp. nov. isolated from the gut tract of Carduelis flavirostris.</title>
        <authorList>
            <person name="Ge Y."/>
        </authorList>
    </citation>
    <scope>NUCLEOTIDE SEQUENCE [LARGE SCALE GENOMIC DNA]</scope>
    <source>
        <strain evidence="4 5">CF-458</strain>
    </source>
</reference>
<dbReference type="InterPro" id="IPR003439">
    <property type="entry name" value="ABC_transporter-like_ATP-bd"/>
</dbReference>
<dbReference type="PROSITE" id="PS50893">
    <property type="entry name" value="ABC_TRANSPORTER_2"/>
    <property type="match status" value="1"/>
</dbReference>
<dbReference type="OrthoDB" id="9775490at2"/>
<dbReference type="Pfam" id="PF00005">
    <property type="entry name" value="ABC_tran"/>
    <property type="match status" value="1"/>
</dbReference>
<organism evidence="4 5">
    <name type="scientific">Limnobaculum zhutongyuii</name>
    <dbReference type="NCBI Taxonomy" id="2498113"/>
    <lineage>
        <taxon>Bacteria</taxon>
        <taxon>Pseudomonadati</taxon>
        <taxon>Pseudomonadota</taxon>
        <taxon>Gammaproteobacteria</taxon>
        <taxon>Enterobacterales</taxon>
        <taxon>Budviciaceae</taxon>
        <taxon>Limnobaculum</taxon>
    </lineage>
</organism>
<dbReference type="PANTHER" id="PTHR43038:SF3">
    <property type="entry name" value="ABC TRANSPORTER G FAMILY MEMBER 20 ISOFORM X1"/>
    <property type="match status" value="1"/>
</dbReference>
<proteinExistence type="predicted"/>
<dbReference type="InterPro" id="IPR017871">
    <property type="entry name" value="ABC_transporter-like_CS"/>
</dbReference>
<protein>
    <submittedName>
        <fullName evidence="4">ABC transporter ATP-binding protein</fullName>
    </submittedName>
</protein>
<dbReference type="GO" id="GO:0016887">
    <property type="term" value="F:ATP hydrolysis activity"/>
    <property type="evidence" value="ECO:0007669"/>
    <property type="project" value="InterPro"/>
</dbReference>
<keyword evidence="1" id="KW-0547">Nucleotide-binding</keyword>
<dbReference type="InterPro" id="IPR003593">
    <property type="entry name" value="AAA+_ATPase"/>
</dbReference>
<dbReference type="EMBL" id="CP034752">
    <property type="protein sequence ID" value="QBH97820.1"/>
    <property type="molecule type" value="Genomic_DNA"/>
</dbReference>
<dbReference type="CDD" id="cd03230">
    <property type="entry name" value="ABC_DR_subfamily_A"/>
    <property type="match status" value="1"/>
</dbReference>
<gene>
    <name evidence="4" type="ORF">EKN56_16270</name>
</gene>
<dbReference type="PANTHER" id="PTHR43038">
    <property type="entry name" value="ATP-BINDING CASSETTE, SUB-FAMILY H, MEMBER 1"/>
    <property type="match status" value="1"/>
</dbReference>